<dbReference type="EMBL" id="CAJPIN010031372">
    <property type="protein sequence ID" value="CAG2064072.1"/>
    <property type="molecule type" value="Genomic_DNA"/>
</dbReference>
<protein>
    <submittedName>
        <fullName evidence="1">Uncharacterized protein</fullName>
    </submittedName>
</protein>
<dbReference type="PANTHER" id="PTHR31640">
    <property type="entry name" value="TRANSMEMBRANE PROTEIN KIAA1109"/>
    <property type="match status" value="1"/>
</dbReference>
<reference evidence="1" key="1">
    <citation type="submission" date="2021-03" db="EMBL/GenBank/DDBJ databases">
        <authorList>
            <person name="Tran Van P."/>
        </authorList>
    </citation>
    <scope>NUCLEOTIDE SEQUENCE</scope>
</reference>
<evidence type="ECO:0000313" key="2">
    <source>
        <dbReference type="Proteomes" id="UP001153148"/>
    </source>
</evidence>
<evidence type="ECO:0000313" key="1">
    <source>
        <dbReference type="EMBL" id="CAG2064072.1"/>
    </source>
</evidence>
<proteinExistence type="predicted"/>
<sequence>MLQLANGDIVESAPPIWGMDIKCGKGTDFSYGPWADRQREHLFKFFFPNDYGSLKVSSNA</sequence>
<feature type="non-terminal residue" evidence="1">
    <location>
        <position position="60"/>
    </location>
</feature>
<gene>
    <name evidence="1" type="ORF">TPAB3V08_LOCUS11019</name>
</gene>
<organism evidence="1 2">
    <name type="scientific">Timema podura</name>
    <name type="common">Walking stick</name>
    <dbReference type="NCBI Taxonomy" id="61482"/>
    <lineage>
        <taxon>Eukaryota</taxon>
        <taxon>Metazoa</taxon>
        <taxon>Ecdysozoa</taxon>
        <taxon>Arthropoda</taxon>
        <taxon>Hexapoda</taxon>
        <taxon>Insecta</taxon>
        <taxon>Pterygota</taxon>
        <taxon>Neoptera</taxon>
        <taxon>Polyneoptera</taxon>
        <taxon>Phasmatodea</taxon>
        <taxon>Timematodea</taxon>
        <taxon>Timematoidea</taxon>
        <taxon>Timematidae</taxon>
        <taxon>Timema</taxon>
    </lineage>
</organism>
<dbReference type="PANTHER" id="PTHR31640:SF1">
    <property type="entry name" value="BRIDGE-LIKE LIPID TRANSFER PROTEIN FAMILY MEMBER 1"/>
    <property type="match status" value="1"/>
</dbReference>
<dbReference type="Proteomes" id="UP001153148">
    <property type="component" value="Unassembled WGS sequence"/>
</dbReference>
<accession>A0ABN7P8C4</accession>
<name>A0ABN7P8C4_TIMPD</name>
<dbReference type="InterPro" id="IPR033616">
    <property type="entry name" value="BLTP1"/>
</dbReference>
<comment type="caution">
    <text evidence="1">The sequence shown here is derived from an EMBL/GenBank/DDBJ whole genome shotgun (WGS) entry which is preliminary data.</text>
</comment>
<keyword evidence="2" id="KW-1185">Reference proteome</keyword>